<dbReference type="PANTHER" id="PTHR30417">
    <property type="entry name" value="N-ACETYLMURAMOYL-L-ALANINE AMIDASE AMID"/>
    <property type="match status" value="1"/>
</dbReference>
<evidence type="ECO:0000256" key="4">
    <source>
        <dbReference type="ARBA" id="ARBA00023316"/>
    </source>
</evidence>
<dbReference type="Proteomes" id="UP000292927">
    <property type="component" value="Unassembled WGS sequence"/>
</dbReference>
<protein>
    <recommendedName>
        <fullName evidence="2">N-acetylmuramoyl-L-alanine amidase</fullName>
        <ecNumber evidence="2">3.5.1.28</ecNumber>
    </recommendedName>
</protein>
<dbReference type="GO" id="GO:0009253">
    <property type="term" value="P:peptidoglycan catabolic process"/>
    <property type="evidence" value="ECO:0007669"/>
    <property type="project" value="InterPro"/>
</dbReference>
<dbReference type="EMBL" id="SGXF01000003">
    <property type="protein sequence ID" value="RZT00422.1"/>
    <property type="molecule type" value="Genomic_DNA"/>
</dbReference>
<evidence type="ECO:0000256" key="3">
    <source>
        <dbReference type="ARBA" id="ARBA00022801"/>
    </source>
</evidence>
<dbReference type="InterPro" id="IPR002502">
    <property type="entry name" value="Amidase_domain"/>
</dbReference>
<dbReference type="SUPFAM" id="SSF55846">
    <property type="entry name" value="N-acetylmuramoyl-L-alanine amidase-like"/>
    <property type="match status" value="1"/>
</dbReference>
<dbReference type="Pfam" id="PF01510">
    <property type="entry name" value="Amidase_2"/>
    <property type="match status" value="1"/>
</dbReference>
<accession>A0A4Q7PIH4</accession>
<keyword evidence="4" id="KW-0961">Cell wall biogenesis/degradation</keyword>
<evidence type="ECO:0000313" key="6">
    <source>
        <dbReference type="EMBL" id="RZT00422.1"/>
    </source>
</evidence>
<dbReference type="PROSITE" id="PS51257">
    <property type="entry name" value="PROKAR_LIPOPROTEIN"/>
    <property type="match status" value="1"/>
</dbReference>
<reference evidence="6 7" key="1">
    <citation type="submission" date="2019-02" db="EMBL/GenBank/DDBJ databases">
        <title>Genomic Encyclopedia of Type Strains, Phase IV (KMG-IV): sequencing the most valuable type-strain genomes for metagenomic binning, comparative biology and taxonomic classification.</title>
        <authorList>
            <person name="Goeker M."/>
        </authorList>
    </citation>
    <scope>NUCLEOTIDE SEQUENCE [LARGE SCALE GENOMIC DNA]</scope>
    <source>
        <strain evidence="6 7">DSM 29486</strain>
    </source>
</reference>
<evidence type="ECO:0000259" key="5">
    <source>
        <dbReference type="SMART" id="SM00644"/>
    </source>
</evidence>
<proteinExistence type="predicted"/>
<organism evidence="6 7">
    <name type="scientific">Cuneatibacter caecimuris</name>
    <dbReference type="NCBI Taxonomy" id="1796618"/>
    <lineage>
        <taxon>Bacteria</taxon>
        <taxon>Bacillati</taxon>
        <taxon>Bacillota</taxon>
        <taxon>Clostridia</taxon>
        <taxon>Lachnospirales</taxon>
        <taxon>Lachnospiraceae</taxon>
        <taxon>Cuneatibacter</taxon>
    </lineage>
</organism>
<dbReference type="CDD" id="cd06583">
    <property type="entry name" value="PGRP"/>
    <property type="match status" value="1"/>
</dbReference>
<evidence type="ECO:0000256" key="2">
    <source>
        <dbReference type="ARBA" id="ARBA00011901"/>
    </source>
</evidence>
<dbReference type="GO" id="GO:0071555">
    <property type="term" value="P:cell wall organization"/>
    <property type="evidence" value="ECO:0007669"/>
    <property type="project" value="UniProtKB-KW"/>
</dbReference>
<dbReference type="PANTHER" id="PTHR30417:SF1">
    <property type="entry name" value="N-ACETYLMURAMOYL-L-ALANINE AMIDASE AMID"/>
    <property type="match status" value="1"/>
</dbReference>
<dbReference type="Gene3D" id="3.40.80.10">
    <property type="entry name" value="Peptidoglycan recognition protein-like"/>
    <property type="match status" value="1"/>
</dbReference>
<keyword evidence="3" id="KW-0378">Hydrolase</keyword>
<sequence>MQKKNRIKWGMILAAAVLLSGCGKKEALQGSMTPSQSYVESTREKLPVGTEAAGKGKQVKVPDWVDVQIIPVHGVARRGEKLEGVKNIVLHYVGNPGTTAQNNRDFFAGDQAEVSAHFVVGLNGEIIQCVPLDEKSSASNFRNKDTISIETCHPDETGKYTEATYRAEVKLVAWLCQTYGLTEKDVIRHYDVTGKECPRYFVQHEDAWEQFLKDVGKALASA</sequence>
<name>A0A4Q7PIH4_9FIRM</name>
<dbReference type="EC" id="3.5.1.28" evidence="2"/>
<feature type="domain" description="N-acetylmuramoyl-L-alanine amidase" evidence="5">
    <location>
        <begin position="73"/>
        <end position="200"/>
    </location>
</feature>
<dbReference type="AlphaFoldDB" id="A0A4Q7PIH4"/>
<dbReference type="SMART" id="SM00644">
    <property type="entry name" value="Ami_2"/>
    <property type="match status" value="1"/>
</dbReference>
<keyword evidence="7" id="KW-1185">Reference proteome</keyword>
<dbReference type="GO" id="GO:0009254">
    <property type="term" value="P:peptidoglycan turnover"/>
    <property type="evidence" value="ECO:0007669"/>
    <property type="project" value="TreeGrafter"/>
</dbReference>
<gene>
    <name evidence="6" type="ORF">EV209_1731</name>
</gene>
<dbReference type="GO" id="GO:0008745">
    <property type="term" value="F:N-acetylmuramoyl-L-alanine amidase activity"/>
    <property type="evidence" value="ECO:0007669"/>
    <property type="project" value="UniProtKB-EC"/>
</dbReference>
<evidence type="ECO:0000313" key="7">
    <source>
        <dbReference type="Proteomes" id="UP000292927"/>
    </source>
</evidence>
<dbReference type="InterPro" id="IPR051206">
    <property type="entry name" value="NAMLAA_amidase_2"/>
</dbReference>
<comment type="caution">
    <text evidence="6">The sequence shown here is derived from an EMBL/GenBank/DDBJ whole genome shotgun (WGS) entry which is preliminary data.</text>
</comment>
<comment type="catalytic activity">
    <reaction evidence="1">
        <text>Hydrolyzes the link between N-acetylmuramoyl residues and L-amino acid residues in certain cell-wall glycopeptides.</text>
        <dbReference type="EC" id="3.5.1.28"/>
    </reaction>
</comment>
<dbReference type="RefSeq" id="WP_243647554.1">
    <property type="nucleotide sequence ID" value="NZ_SGXF01000003.1"/>
</dbReference>
<dbReference type="InterPro" id="IPR036505">
    <property type="entry name" value="Amidase/PGRP_sf"/>
</dbReference>
<evidence type="ECO:0000256" key="1">
    <source>
        <dbReference type="ARBA" id="ARBA00001561"/>
    </source>
</evidence>